<comment type="caution">
    <text evidence="2">The sequence shown here is derived from an EMBL/GenBank/DDBJ whole genome shotgun (WGS) entry which is preliminary data.</text>
</comment>
<gene>
    <name evidence="2" type="ORF">CJP73_10060</name>
</gene>
<name>A0A3A1YQA2_9BURK</name>
<evidence type="ECO:0000313" key="3">
    <source>
        <dbReference type="Proteomes" id="UP000266206"/>
    </source>
</evidence>
<feature type="coiled-coil region" evidence="1">
    <location>
        <begin position="12"/>
        <end position="68"/>
    </location>
</feature>
<reference evidence="2 3" key="1">
    <citation type="submission" date="2017-08" db="EMBL/GenBank/DDBJ databases">
        <title>Pusillimonas indicus sp. nov., a member of the family Alcaligenaceae isolated from surface seawater.</title>
        <authorList>
            <person name="Li J."/>
        </authorList>
    </citation>
    <scope>NUCLEOTIDE SEQUENCE [LARGE SCALE GENOMIC DNA]</scope>
    <source>
        <strain evidence="2 3">L52-1-41</strain>
    </source>
</reference>
<dbReference type="Pfam" id="PF10721">
    <property type="entry name" value="DUF2514"/>
    <property type="match status" value="1"/>
</dbReference>
<dbReference type="InterPro" id="IPR019659">
    <property type="entry name" value="DUF2514"/>
</dbReference>
<accession>A0A3A1YQA2</accession>
<organism evidence="2 3">
    <name type="scientific">Neopusillimonas maritima</name>
    <dbReference type="NCBI Taxonomy" id="2026239"/>
    <lineage>
        <taxon>Bacteria</taxon>
        <taxon>Pseudomonadati</taxon>
        <taxon>Pseudomonadota</taxon>
        <taxon>Betaproteobacteria</taxon>
        <taxon>Burkholderiales</taxon>
        <taxon>Alcaligenaceae</taxon>
        <taxon>Neopusillimonas</taxon>
    </lineage>
</organism>
<sequence>MSRIETAQATALADAQDKARKIEQTNQAAIEEVAKNADEKIALATADADAARNSASRLRTELARLRRSSQDAAVANPSKRESSIDTIGVLIDVLEGVE</sequence>
<dbReference type="AlphaFoldDB" id="A0A3A1YQA2"/>
<dbReference type="Proteomes" id="UP000266206">
    <property type="component" value="Unassembled WGS sequence"/>
</dbReference>
<dbReference type="RefSeq" id="WP_119516333.1">
    <property type="nucleotide sequence ID" value="NZ_NQYH01000008.1"/>
</dbReference>
<keyword evidence="1" id="KW-0175">Coiled coil</keyword>
<protein>
    <submittedName>
        <fullName evidence="2">Uncharacterized protein</fullName>
    </submittedName>
</protein>
<evidence type="ECO:0000256" key="1">
    <source>
        <dbReference type="SAM" id="Coils"/>
    </source>
</evidence>
<evidence type="ECO:0000313" key="2">
    <source>
        <dbReference type="EMBL" id="RIY40473.1"/>
    </source>
</evidence>
<proteinExistence type="predicted"/>
<dbReference type="EMBL" id="NQYH01000008">
    <property type="protein sequence ID" value="RIY40473.1"/>
    <property type="molecule type" value="Genomic_DNA"/>
</dbReference>